<proteinExistence type="predicted"/>
<dbReference type="RefSeq" id="WP_377509740.1">
    <property type="nucleotide sequence ID" value="NZ_JBHULU010000021.1"/>
</dbReference>
<evidence type="ECO:0000313" key="4">
    <source>
        <dbReference type="Proteomes" id="UP001597544"/>
    </source>
</evidence>
<accession>A0ABW5IQT3</accession>
<feature type="signal peptide" evidence="1">
    <location>
        <begin position="1"/>
        <end position="23"/>
    </location>
</feature>
<reference evidence="4" key="1">
    <citation type="journal article" date="2019" name="Int. J. Syst. Evol. Microbiol.">
        <title>The Global Catalogue of Microorganisms (GCM) 10K type strain sequencing project: providing services to taxonomists for standard genome sequencing and annotation.</title>
        <authorList>
            <consortium name="The Broad Institute Genomics Platform"/>
            <consortium name="The Broad Institute Genome Sequencing Center for Infectious Disease"/>
            <person name="Wu L."/>
            <person name="Ma J."/>
        </authorList>
    </citation>
    <scope>NUCLEOTIDE SEQUENCE [LARGE SCALE GENOMIC DNA]</scope>
    <source>
        <strain evidence="4">KCTC 42498</strain>
    </source>
</reference>
<dbReference type="PANTHER" id="PTHR34386">
    <property type="entry name" value="GLUTAREDOXIN"/>
    <property type="match status" value="1"/>
</dbReference>
<sequence>MIKFLFVLQALLIGLNISLTAVADPLKRAVVISSYQSEDFYNSVSGLLQKYVKNGQVDYRGLQREKPALDRLVQQIGQFKLSNAAASERKAFYINAYNILVLHQVLENYPIKSVMNVPGFFDKQKFRVAGEQLTLNELEKERLMLPFKDARIHLALVCAAKSCPPLLNTAYRPQEVEDQLQTQTNAALNNPQFIRVITKTKEAGVSEIFKWYADDFLVHSPSVISYINKYRSKPIPKGYTVRYYNYDWNLNDVSEK</sequence>
<protein>
    <submittedName>
        <fullName evidence="3">DUF547 domain-containing protein</fullName>
    </submittedName>
</protein>
<keyword evidence="1" id="KW-0732">Signal</keyword>
<dbReference type="Proteomes" id="UP001597544">
    <property type="component" value="Unassembled WGS sequence"/>
</dbReference>
<dbReference type="PANTHER" id="PTHR34386:SF1">
    <property type="entry name" value="GLUTAREDOXIN-LIKE PROTEIN NRDH"/>
    <property type="match status" value="1"/>
</dbReference>
<dbReference type="InterPro" id="IPR006869">
    <property type="entry name" value="DUF547"/>
</dbReference>
<evidence type="ECO:0000259" key="2">
    <source>
        <dbReference type="Pfam" id="PF04784"/>
    </source>
</evidence>
<dbReference type="InterPro" id="IPR051548">
    <property type="entry name" value="Grx-like_ET"/>
</dbReference>
<organism evidence="3 4">
    <name type="scientific">Pontibacter locisalis</name>
    <dbReference type="NCBI Taxonomy" id="1719035"/>
    <lineage>
        <taxon>Bacteria</taxon>
        <taxon>Pseudomonadati</taxon>
        <taxon>Bacteroidota</taxon>
        <taxon>Cytophagia</taxon>
        <taxon>Cytophagales</taxon>
        <taxon>Hymenobacteraceae</taxon>
        <taxon>Pontibacter</taxon>
    </lineage>
</organism>
<feature type="chain" id="PRO_5046282828" evidence="1">
    <location>
        <begin position="24"/>
        <end position="256"/>
    </location>
</feature>
<keyword evidence="4" id="KW-1185">Reference proteome</keyword>
<evidence type="ECO:0000313" key="3">
    <source>
        <dbReference type="EMBL" id="MFD2515298.1"/>
    </source>
</evidence>
<feature type="domain" description="DUF547" evidence="2">
    <location>
        <begin position="82"/>
        <end position="185"/>
    </location>
</feature>
<dbReference type="EMBL" id="JBHULU010000021">
    <property type="protein sequence ID" value="MFD2515298.1"/>
    <property type="molecule type" value="Genomic_DNA"/>
</dbReference>
<name>A0ABW5IQT3_9BACT</name>
<comment type="caution">
    <text evidence="3">The sequence shown here is derived from an EMBL/GenBank/DDBJ whole genome shotgun (WGS) entry which is preliminary data.</text>
</comment>
<dbReference type="Pfam" id="PF04784">
    <property type="entry name" value="DUF547"/>
    <property type="match status" value="1"/>
</dbReference>
<evidence type="ECO:0000256" key="1">
    <source>
        <dbReference type="SAM" id="SignalP"/>
    </source>
</evidence>
<gene>
    <name evidence="3" type="ORF">ACFSRY_15605</name>
</gene>